<keyword evidence="1" id="KW-1133">Transmembrane helix</keyword>
<proteinExistence type="predicted"/>
<protein>
    <submittedName>
        <fullName evidence="2">Uncharacterized protein</fullName>
    </submittedName>
</protein>
<dbReference type="AlphaFoldDB" id="A0A0H5QIF6"/>
<feature type="transmembrane region" description="Helical" evidence="1">
    <location>
        <begin position="131"/>
        <end position="152"/>
    </location>
</feature>
<keyword evidence="1" id="KW-0472">Membrane</keyword>
<name>A0A0H5QIF6_9EUKA</name>
<evidence type="ECO:0000313" key="2">
    <source>
        <dbReference type="EMBL" id="CRZ01106.1"/>
    </source>
</evidence>
<organism evidence="2">
    <name type="scientific">Spongospora subterranea</name>
    <dbReference type="NCBI Taxonomy" id="70186"/>
    <lineage>
        <taxon>Eukaryota</taxon>
        <taxon>Sar</taxon>
        <taxon>Rhizaria</taxon>
        <taxon>Endomyxa</taxon>
        <taxon>Phytomyxea</taxon>
        <taxon>Plasmodiophorida</taxon>
        <taxon>Plasmodiophoridae</taxon>
        <taxon>Spongospora</taxon>
    </lineage>
</organism>
<keyword evidence="1" id="KW-0812">Transmembrane</keyword>
<feature type="transmembrane region" description="Helical" evidence="1">
    <location>
        <begin position="26"/>
        <end position="45"/>
    </location>
</feature>
<feature type="non-terminal residue" evidence="2">
    <location>
        <position position="1"/>
    </location>
</feature>
<accession>A0A0H5QIF6</accession>
<dbReference type="EMBL" id="HACM01000664">
    <property type="protein sequence ID" value="CRZ01106.1"/>
    <property type="molecule type" value="Transcribed_RNA"/>
</dbReference>
<sequence>STPMLHPPVRQQSSSSFPYIDVMKHFLLSSMLLVSFIVVITDACTCRHCPIHGQRSRNALYHPPPARPTFVQDIERGLRIATGLLVAINLFWHLVQVIKSIADDVYTHKSAVSESLISMFSSDVVLSLRKLGYKVIVNVVSVICLVIFRFLLKFALDE</sequence>
<evidence type="ECO:0000256" key="1">
    <source>
        <dbReference type="SAM" id="Phobius"/>
    </source>
</evidence>
<reference evidence="2" key="1">
    <citation type="submission" date="2015-04" db="EMBL/GenBank/DDBJ databases">
        <title>The genome sequence of the plant pathogenic Rhizarian Plasmodiophora brassicae reveals insights in its biotrophic life cycle and the origin of chitin synthesis.</title>
        <authorList>
            <person name="Schwelm A."/>
            <person name="Fogelqvist J."/>
            <person name="Knaust A."/>
            <person name="Julke S."/>
            <person name="Lilja T."/>
            <person name="Dhandapani V."/>
            <person name="Bonilla-Rosso G."/>
            <person name="Karlsson M."/>
            <person name="Shevchenko A."/>
            <person name="Choi S.R."/>
            <person name="Kim H.G."/>
            <person name="Park J.Y."/>
            <person name="Lim Y.P."/>
            <person name="Ludwig-Muller J."/>
            <person name="Dixelius C."/>
        </authorList>
    </citation>
    <scope>NUCLEOTIDE SEQUENCE</scope>
    <source>
        <tissue evidence="2">Potato root galls</tissue>
    </source>
</reference>